<comment type="caution">
    <text evidence="1">The sequence shown here is derived from an EMBL/GenBank/DDBJ whole genome shotgun (WGS) entry which is preliminary data.</text>
</comment>
<name>A0A5B7G7A7_PORTR</name>
<evidence type="ECO:0000313" key="2">
    <source>
        <dbReference type="Proteomes" id="UP000324222"/>
    </source>
</evidence>
<protein>
    <submittedName>
        <fullName evidence="1">Uncharacterized protein</fullName>
    </submittedName>
</protein>
<sequence length="81" mass="8836">MTHAGVEKDALRVLKFTTAGVSGLFRGQVLCVLVRAAQGREKVPGRSVRVETNVDFNCTRNMARGVTCFTATPEQPRSVRS</sequence>
<gene>
    <name evidence="1" type="ORF">E2C01_047028</name>
</gene>
<accession>A0A5B7G7A7</accession>
<proteinExistence type="predicted"/>
<keyword evidence="2" id="KW-1185">Reference proteome</keyword>
<dbReference type="EMBL" id="VSRR010011408">
    <property type="protein sequence ID" value="MPC53143.1"/>
    <property type="molecule type" value="Genomic_DNA"/>
</dbReference>
<reference evidence="1 2" key="1">
    <citation type="submission" date="2019-05" db="EMBL/GenBank/DDBJ databases">
        <title>Another draft genome of Portunus trituberculatus and its Hox gene families provides insights of decapod evolution.</title>
        <authorList>
            <person name="Jeong J.-H."/>
            <person name="Song I."/>
            <person name="Kim S."/>
            <person name="Choi T."/>
            <person name="Kim D."/>
            <person name="Ryu S."/>
            <person name="Kim W."/>
        </authorList>
    </citation>
    <scope>NUCLEOTIDE SEQUENCE [LARGE SCALE GENOMIC DNA]</scope>
    <source>
        <tissue evidence="1">Muscle</tissue>
    </source>
</reference>
<organism evidence="1 2">
    <name type="scientific">Portunus trituberculatus</name>
    <name type="common">Swimming crab</name>
    <name type="synonym">Neptunus trituberculatus</name>
    <dbReference type="NCBI Taxonomy" id="210409"/>
    <lineage>
        <taxon>Eukaryota</taxon>
        <taxon>Metazoa</taxon>
        <taxon>Ecdysozoa</taxon>
        <taxon>Arthropoda</taxon>
        <taxon>Crustacea</taxon>
        <taxon>Multicrustacea</taxon>
        <taxon>Malacostraca</taxon>
        <taxon>Eumalacostraca</taxon>
        <taxon>Eucarida</taxon>
        <taxon>Decapoda</taxon>
        <taxon>Pleocyemata</taxon>
        <taxon>Brachyura</taxon>
        <taxon>Eubrachyura</taxon>
        <taxon>Portunoidea</taxon>
        <taxon>Portunidae</taxon>
        <taxon>Portuninae</taxon>
        <taxon>Portunus</taxon>
    </lineage>
</organism>
<evidence type="ECO:0000313" key="1">
    <source>
        <dbReference type="EMBL" id="MPC53143.1"/>
    </source>
</evidence>
<dbReference type="Proteomes" id="UP000324222">
    <property type="component" value="Unassembled WGS sequence"/>
</dbReference>
<dbReference type="AlphaFoldDB" id="A0A5B7G7A7"/>